<dbReference type="InterPro" id="IPR000531">
    <property type="entry name" value="Beta-barrel_TonB"/>
</dbReference>
<dbReference type="Gene3D" id="2.170.130.10">
    <property type="entry name" value="TonB-dependent receptor, plug domain"/>
    <property type="match status" value="1"/>
</dbReference>
<comment type="subcellular location">
    <subcellularLocation>
        <location evidence="1 4">Cell outer membrane</location>
    </subcellularLocation>
</comment>
<dbReference type="InterPro" id="IPR006311">
    <property type="entry name" value="TAT_signal"/>
</dbReference>
<name>A0A6G6Y662_9SPHN</name>
<feature type="domain" description="TonB-dependent receptor-like beta-barrel" evidence="6">
    <location>
        <begin position="416"/>
        <end position="967"/>
    </location>
</feature>
<sequence length="1004" mass="108940">MRKFLSDRHARRRAMTASGASLLAIIAMGTAAPAWAQDAAADQDASAQTGDDLIMGEEIVVTGRREALQSADERKKNADTIIDSVVADDAGKLPDNSITEVLQRVSGVTIVRFSALNDPDHFSVEGSGIQVRGLSGVASRLNGREIFSANAGRSLLWGDVTPELMQAVDVYKSSSADQIEGGTGGSVDLRTKLPFDFDMGLHAAGSADVSVGDLADEADYSVSGLIAGHWDTPIGEVGLLVDGAYSQLTSRSQFFRIEPYFLTTLQGDDYFVPGGFDYGEQAFQRKRDGIYAAAQWAPNDDLTFTGIFFQSRYRNRGDEWAEIVAQQTFAVDPTQSQFDSNGVLVSTPNLYLRDPATFNPTGGAITQGGTTGVNKTRTKTQDMSIAFAWAPADSRVAIRGSYQHIFSTSEANSLSVFRDFSGPTGYGLDLTGDLPSVTVPGGFGQAQYDDQSRYLWTAAMPHNEDNTGKMDSAALDIEYDVDSSFFRKVKVGGRWSNRTERDFNNGYAWAALGRGWNGDPQLTFVNSAPGDSELHPYKDFFRGAIALPGQVYYPSLALAGTLDVDLLHRSPPAGFCADPYYCVPSGPLPQSGYGGSDYRQSGFLLPNDQRDFSTRTLAGYIMTTYDTPLGDGNLSGNVGVRVVNVKNESQGVIRQLSNTYIRNGQTVTLAEVITPREGGGNFTRFLPAINVIYAPDDKIRVRGAYNITMDNASFQALSAAGEVGVATTANPVAGDPGIFNRFTTTQGAPDLEPTMSNNFDLSFEWYPRPGTTFHIAGFYKRLTNLPIYAIQQRPVTIYYNDGTTEDTMATSNAVRNSEEAATVKGVEVGGRVFLDSLPGWLNGIGLEANYTFIDSANPGDIYRDILGNVQDDAPLQGLSRHNFNVAFLYEHDPISFRVAYSWRSKYLQSTNSNGTNPLFNYYPAPGAPVEEIQLALPVYGSSYGSLDAGVTFRVTEAFSFTIQGTNLTNATQKTLMGGYPNGSLYTRSWFQSDRRVKVGVNVAF</sequence>
<dbReference type="Gene3D" id="2.40.170.20">
    <property type="entry name" value="TonB-dependent receptor, beta-barrel domain"/>
    <property type="match status" value="1"/>
</dbReference>
<reference evidence="8 9" key="1">
    <citation type="submission" date="2020-02" db="EMBL/GenBank/DDBJ databases">
        <authorList>
            <person name="Zheng R.K."/>
            <person name="Sun C.M."/>
        </authorList>
    </citation>
    <scope>NUCLEOTIDE SEQUENCE [LARGE SCALE GENOMIC DNA]</scope>
    <source>
        <strain evidence="9">zrk23</strain>
    </source>
</reference>
<dbReference type="InterPro" id="IPR037066">
    <property type="entry name" value="Plug_dom_sf"/>
</dbReference>
<evidence type="ECO:0000259" key="6">
    <source>
        <dbReference type="Pfam" id="PF00593"/>
    </source>
</evidence>
<feature type="domain" description="TonB-dependent receptor plug" evidence="7">
    <location>
        <begin position="75"/>
        <end position="185"/>
    </location>
</feature>
<dbReference type="NCBIfam" id="TIGR01782">
    <property type="entry name" value="TonB-Xanth-Caul"/>
    <property type="match status" value="1"/>
</dbReference>
<dbReference type="GO" id="GO:0009279">
    <property type="term" value="C:cell outer membrane"/>
    <property type="evidence" value="ECO:0007669"/>
    <property type="project" value="UniProtKB-SubCell"/>
</dbReference>
<dbReference type="PANTHER" id="PTHR40980">
    <property type="entry name" value="PLUG DOMAIN-CONTAINING PROTEIN"/>
    <property type="match status" value="1"/>
</dbReference>
<evidence type="ECO:0000256" key="3">
    <source>
        <dbReference type="ARBA" id="ARBA00023237"/>
    </source>
</evidence>
<dbReference type="InterPro" id="IPR010104">
    <property type="entry name" value="TonB_rcpt_bac"/>
</dbReference>
<accession>A0A6G6Y662</accession>
<dbReference type="Pfam" id="PF00593">
    <property type="entry name" value="TonB_dep_Rec_b-barrel"/>
    <property type="match status" value="1"/>
</dbReference>
<dbReference type="InterPro" id="IPR012910">
    <property type="entry name" value="Plug_dom"/>
</dbReference>
<dbReference type="Proteomes" id="UP000501568">
    <property type="component" value="Chromosome"/>
</dbReference>
<dbReference type="InterPro" id="IPR036942">
    <property type="entry name" value="Beta-barrel_TonB_sf"/>
</dbReference>
<dbReference type="PROSITE" id="PS51318">
    <property type="entry name" value="TAT"/>
    <property type="match status" value="1"/>
</dbReference>
<evidence type="ECO:0000259" key="7">
    <source>
        <dbReference type="Pfam" id="PF07715"/>
    </source>
</evidence>
<dbReference type="Pfam" id="PF07715">
    <property type="entry name" value="Plug"/>
    <property type="match status" value="1"/>
</dbReference>
<evidence type="ECO:0000256" key="2">
    <source>
        <dbReference type="ARBA" id="ARBA00023136"/>
    </source>
</evidence>
<keyword evidence="3" id="KW-0998">Cell outer membrane</keyword>
<comment type="similarity">
    <text evidence="4">Belongs to the TonB-dependent receptor family.</text>
</comment>
<evidence type="ECO:0000256" key="5">
    <source>
        <dbReference type="SAM" id="SignalP"/>
    </source>
</evidence>
<protein>
    <submittedName>
        <fullName evidence="8">TonB-dependent receptor</fullName>
    </submittedName>
</protein>
<evidence type="ECO:0000256" key="1">
    <source>
        <dbReference type="ARBA" id="ARBA00004442"/>
    </source>
</evidence>
<keyword evidence="4" id="KW-0798">TonB box</keyword>
<dbReference type="SUPFAM" id="SSF56935">
    <property type="entry name" value="Porins"/>
    <property type="match status" value="1"/>
</dbReference>
<feature type="chain" id="PRO_5026128626" evidence="5">
    <location>
        <begin position="37"/>
        <end position="1004"/>
    </location>
</feature>
<evidence type="ECO:0000313" key="9">
    <source>
        <dbReference type="Proteomes" id="UP000501568"/>
    </source>
</evidence>
<keyword evidence="2 4" id="KW-0472">Membrane</keyword>
<gene>
    <name evidence="8" type="ORF">G5C33_10740</name>
</gene>
<evidence type="ECO:0000313" key="8">
    <source>
        <dbReference type="EMBL" id="QIG80208.1"/>
    </source>
</evidence>
<evidence type="ECO:0000256" key="4">
    <source>
        <dbReference type="RuleBase" id="RU003357"/>
    </source>
</evidence>
<dbReference type="KEGG" id="spzr:G5C33_10740"/>
<keyword evidence="9" id="KW-1185">Reference proteome</keyword>
<keyword evidence="5" id="KW-0732">Signal</keyword>
<dbReference type="PANTHER" id="PTHR40980:SF3">
    <property type="entry name" value="TONB-DEPENDENT RECEPTOR-LIKE BETA-BARREL DOMAIN-CONTAINING PROTEIN"/>
    <property type="match status" value="1"/>
</dbReference>
<keyword evidence="8" id="KW-0675">Receptor</keyword>
<organism evidence="8 9">
    <name type="scientific">Stakelama tenebrarum</name>
    <dbReference type="NCBI Taxonomy" id="2711215"/>
    <lineage>
        <taxon>Bacteria</taxon>
        <taxon>Pseudomonadati</taxon>
        <taxon>Pseudomonadota</taxon>
        <taxon>Alphaproteobacteria</taxon>
        <taxon>Sphingomonadales</taxon>
        <taxon>Sphingomonadaceae</taxon>
        <taxon>Stakelama</taxon>
    </lineage>
</organism>
<dbReference type="AlphaFoldDB" id="A0A6G6Y662"/>
<dbReference type="EMBL" id="CP049109">
    <property type="protein sequence ID" value="QIG80208.1"/>
    <property type="molecule type" value="Genomic_DNA"/>
</dbReference>
<feature type="signal peptide" evidence="5">
    <location>
        <begin position="1"/>
        <end position="36"/>
    </location>
</feature>
<proteinExistence type="inferred from homology"/>